<evidence type="ECO:0000256" key="6">
    <source>
        <dbReference type="ARBA" id="ARBA00022840"/>
    </source>
</evidence>
<dbReference type="GO" id="GO:0016887">
    <property type="term" value="F:ATP hydrolysis activity"/>
    <property type="evidence" value="ECO:0007669"/>
    <property type="project" value="InterPro"/>
</dbReference>
<keyword evidence="11" id="KW-1185">Reference proteome</keyword>
<feature type="transmembrane region" description="Helical" evidence="9">
    <location>
        <begin position="1081"/>
        <end position="1109"/>
    </location>
</feature>
<feature type="transmembrane region" description="Helical" evidence="9">
    <location>
        <begin position="314"/>
        <end position="341"/>
    </location>
</feature>
<keyword evidence="3 9" id="KW-0812">Transmembrane</keyword>
<evidence type="ECO:0000256" key="4">
    <source>
        <dbReference type="ARBA" id="ARBA00022737"/>
    </source>
</evidence>
<dbReference type="GO" id="GO:0005319">
    <property type="term" value="F:lipid transporter activity"/>
    <property type="evidence" value="ECO:0007669"/>
    <property type="project" value="TreeGrafter"/>
</dbReference>
<dbReference type="FunFam" id="3.40.50.300:FF:002470">
    <property type="entry name" value="ABC transporter, putative"/>
    <property type="match status" value="1"/>
</dbReference>
<keyword evidence="6 12" id="KW-0067">ATP-binding</keyword>
<dbReference type="Pfam" id="PF00005">
    <property type="entry name" value="ABC_tran"/>
    <property type="match status" value="2"/>
</dbReference>
<evidence type="ECO:0000256" key="2">
    <source>
        <dbReference type="ARBA" id="ARBA00022448"/>
    </source>
</evidence>
<evidence type="ECO:0000313" key="12">
    <source>
        <dbReference type="RefSeq" id="XP_003745672.2"/>
    </source>
</evidence>
<feature type="transmembrane region" description="Helical" evidence="9">
    <location>
        <begin position="1203"/>
        <end position="1224"/>
    </location>
</feature>
<dbReference type="Gene3D" id="3.40.50.300">
    <property type="entry name" value="P-loop containing nucleotide triphosphate hydrolases"/>
    <property type="match status" value="2"/>
</dbReference>
<feature type="transmembrane region" description="Helical" evidence="9">
    <location>
        <begin position="272"/>
        <end position="293"/>
    </location>
</feature>
<dbReference type="KEGG" id="goe:100907717"/>
<dbReference type="InterPro" id="IPR056264">
    <property type="entry name" value="R2_ABCA1-4-like"/>
</dbReference>
<organism evidence="11 12">
    <name type="scientific">Galendromus occidentalis</name>
    <name type="common">western predatory mite</name>
    <dbReference type="NCBI Taxonomy" id="34638"/>
    <lineage>
        <taxon>Eukaryota</taxon>
        <taxon>Metazoa</taxon>
        <taxon>Ecdysozoa</taxon>
        <taxon>Arthropoda</taxon>
        <taxon>Chelicerata</taxon>
        <taxon>Arachnida</taxon>
        <taxon>Acari</taxon>
        <taxon>Parasitiformes</taxon>
        <taxon>Mesostigmata</taxon>
        <taxon>Gamasina</taxon>
        <taxon>Phytoseioidea</taxon>
        <taxon>Phytoseiidae</taxon>
        <taxon>Typhlodrominae</taxon>
        <taxon>Galendromus</taxon>
    </lineage>
</organism>
<dbReference type="PANTHER" id="PTHR19229">
    <property type="entry name" value="ATP-BINDING CASSETTE TRANSPORTER SUBFAMILY A ABCA"/>
    <property type="match status" value="1"/>
</dbReference>
<keyword evidence="4" id="KW-0677">Repeat</keyword>
<feature type="transmembrane region" description="Helical" evidence="9">
    <location>
        <begin position="1324"/>
        <end position="1345"/>
    </location>
</feature>
<evidence type="ECO:0000259" key="10">
    <source>
        <dbReference type="PROSITE" id="PS50893"/>
    </source>
</evidence>
<protein>
    <submittedName>
        <fullName evidence="12">ATP-binding cassette sub-family A member 7</fullName>
    </submittedName>
</protein>
<dbReference type="InterPro" id="IPR013525">
    <property type="entry name" value="ABC2_TM"/>
</dbReference>
<evidence type="ECO:0000313" key="11">
    <source>
        <dbReference type="Proteomes" id="UP000694867"/>
    </source>
</evidence>
<feature type="transmembrane region" description="Helical" evidence="9">
    <location>
        <begin position="353"/>
        <end position="377"/>
    </location>
</feature>
<feature type="domain" description="ABC transporter" evidence="10">
    <location>
        <begin position="1414"/>
        <end position="1645"/>
    </location>
</feature>
<dbReference type="GeneID" id="100907717"/>
<evidence type="ECO:0000256" key="9">
    <source>
        <dbReference type="SAM" id="Phobius"/>
    </source>
</evidence>
<feature type="domain" description="ABC transporter" evidence="10">
    <location>
        <begin position="548"/>
        <end position="777"/>
    </location>
</feature>
<evidence type="ECO:0000256" key="1">
    <source>
        <dbReference type="ARBA" id="ARBA00004141"/>
    </source>
</evidence>
<dbReference type="PROSITE" id="PS50893">
    <property type="entry name" value="ABC_TRANSPORTER_2"/>
    <property type="match status" value="2"/>
</dbReference>
<evidence type="ECO:0000256" key="8">
    <source>
        <dbReference type="ARBA" id="ARBA00023136"/>
    </source>
</evidence>
<dbReference type="PANTHER" id="PTHR19229:SF250">
    <property type="entry name" value="ABC TRANSPORTER DOMAIN-CONTAINING PROTEIN-RELATED"/>
    <property type="match status" value="1"/>
</dbReference>
<dbReference type="InterPro" id="IPR003593">
    <property type="entry name" value="AAA+_ATPase"/>
</dbReference>
<dbReference type="InterPro" id="IPR017871">
    <property type="entry name" value="ABC_transporter-like_CS"/>
</dbReference>
<comment type="subcellular location">
    <subcellularLocation>
        <location evidence="1">Membrane</location>
        <topology evidence="1">Multi-pass membrane protein</topology>
    </subcellularLocation>
</comment>
<dbReference type="Pfam" id="PF23321">
    <property type="entry name" value="R1_ABCA1"/>
    <property type="match status" value="1"/>
</dbReference>
<keyword evidence="2" id="KW-0813">Transport</keyword>
<dbReference type="PROSITE" id="PS00211">
    <property type="entry name" value="ABC_TRANSPORTER_1"/>
    <property type="match status" value="2"/>
</dbReference>
<name>A0AAJ6QW06_9ACAR</name>
<proteinExistence type="predicted"/>
<feature type="transmembrane region" description="Helical" evidence="9">
    <location>
        <begin position="45"/>
        <end position="65"/>
    </location>
</feature>
<feature type="transmembrane region" description="Helical" evidence="9">
    <location>
        <begin position="1171"/>
        <end position="1196"/>
    </location>
</feature>
<evidence type="ECO:0000256" key="3">
    <source>
        <dbReference type="ARBA" id="ARBA00022692"/>
    </source>
</evidence>
<reference evidence="12" key="1">
    <citation type="submission" date="2025-08" db="UniProtKB">
        <authorList>
            <consortium name="RefSeq"/>
        </authorList>
    </citation>
    <scope>IDENTIFICATION</scope>
</reference>
<dbReference type="GO" id="GO:0005524">
    <property type="term" value="F:ATP binding"/>
    <property type="evidence" value="ECO:0007669"/>
    <property type="project" value="UniProtKB-KW"/>
</dbReference>
<feature type="transmembrane region" description="Helical" evidence="9">
    <location>
        <begin position="914"/>
        <end position="936"/>
    </location>
</feature>
<sequence length="1747" mass="195726">MSRSGDSDSLVKLSLPLYEHKMGLRQQLEALLYKDYVIRKLKRHYIASFLEILLPISLIALVVFLKSQTARTQVDVAPQWQGPDVYEGIGPYGAKDLFFYRFNVEPKKEQQLFRVLQKESATIVYSPNNPYTDELMQAFVRENATREIRSFPDESSMNDYLGINTTAVELAIVFDDVQKAGFLGYTLRFNSSRYHFHTNKHFNDHDMRPRSSSVSFEEKHLLWPVMNILFEKHLSFHQLENRTGDIPISPRMRLFPTPRYARDVSLATVSQFIPTLLSVGCIFFVVFFCKQIISDKQSRVRELLRMMGLSDIVYWLNLFCVGGITLGIVTCIATFCFSYSFDGVRVLTHSSPLVVFIVLFVFSVSAILQNLLITVLLNSPSLGAMLSMLAWFMSMLVASVWMDPENGKRYHLLTSDQKLWSSMLPCSGLYWCFKLITFWEEAAEGAHLGNLAKIARAGDNVTLLGILSMMVASWFVYAFLIFYLDATIPWQYGMPRSPFFLLMKSYWFPSCAKDLDTVSTRHLINRESSGKDTAMFEKPPPNSGDPVVVLRDVTQVFGPKKAVDNLSLELYRDQITVILGHNGAGKTTTMNILTGLFPPTAGEMFINGYSVRENTKRARQGIGLCPQHNVLFDELTVNEHLWFFAKIKGAPSNEIETEIVQLLEKFSLTPKRYTMASGLSGGMKRKLCMANAMVGGSNILILDEPTAGMDPQARRGVWTILQEVRRSRTVLLTTHYMEEADVLGDRIAFLAAGKLKCAGSPMFLKKMCETGYNMRCAKVNPEMRPSNLMGIIDRYLGENQAFLSTDLGLEFCVNLGFPETSSLISLFRYIEDNKVQLGIASLGVSVTTMEDVFLKVGEMDEIDSPIQELQPKGLAALEISERFPSFTRVRGATLWRNQFCALLMKRVNAIKRQWFMPIFMVLLPVVLMAAFCYFTKNILTPEQDEQVTQYLFKSLKGAQKKTVGFIQKGLPPVFESYFRSALGEDGVSVRTIDYSEPSIDDYLLRQANEDSSIYKDNWVMGASRQEGDQGSELWFNGEPYHVGAAAIARWQSALLKQITNDSSATVVAKNRPVGPQSENAAMLFVFLRFASLFPVSLASAFLTCSLVFFPVQERVSKAQLIQMMSGVHRIIFFGASFLFDLVLILVSSIFMVMVCVLLNPGGSFTTNAETWIASWVMFFIYGFTMVPIAYLSAYFFKSAATGFTTLLCFSSISGGILVLIMSILDLFSSLANNPFGMDRVKINEAIHLLNYVPPFGVVWGFTNVLLNGASENICATLSPTAKDQMCHLFPDVIRSCCHPCILGSVETFCYAYETPFQFDLRIGAGFQLSAMLITGGVAFALLMGLETNSQLFIYVLEFINWQRVRDVFSFSARAKRGGVPNLSSVSTEEDVDVTIEKETVAKIVDRCAIGSYALVAHGLTKYYGGFKAVDDISFVVNNQECFGLLGVNGAGKTTTFGMLTGDLLMSAGNAYIRQSNLRTSVRQFQGYIGYCPQFDALIESMTGREMLELFCALRGVPTHQTREMVDFMIGVADLQEHAHKPTGMYSGGNKRKLSIAIAMIGNPHVMFLDEPTAGVDPAARRKIWATLMQAQKEIGSAIILTSHSMEECQALCNRLCIMVNGSFRCLGSSQHLKSKFGQGFTVLIKLKSSADEVQVVPMICATMDKLFPGENKLKDSHQCLLHFHISDLSLRWSELFERIEALKRRFDFEDVVVSDTTLEQIFLAFAKDQRAAQTDDGAVSTAKTKFL</sequence>
<feature type="transmembrane region" description="Helical" evidence="9">
    <location>
        <begin position="461"/>
        <end position="484"/>
    </location>
</feature>
<keyword evidence="8 9" id="KW-0472">Membrane</keyword>
<dbReference type="Pfam" id="PF12698">
    <property type="entry name" value="ABC2_membrane_3"/>
    <property type="match status" value="2"/>
</dbReference>
<dbReference type="RefSeq" id="XP_003745672.2">
    <property type="nucleotide sequence ID" value="XM_003745624.2"/>
</dbReference>
<accession>A0AAJ6QW06</accession>
<dbReference type="InterPro" id="IPR027417">
    <property type="entry name" value="P-loop_NTPase"/>
</dbReference>
<feature type="transmembrane region" description="Helical" evidence="9">
    <location>
        <begin position="384"/>
        <end position="402"/>
    </location>
</feature>
<feature type="transmembrane region" description="Helical" evidence="9">
    <location>
        <begin position="1130"/>
        <end position="1159"/>
    </location>
</feature>
<dbReference type="FunFam" id="3.40.50.300:FF:000298">
    <property type="entry name" value="ATP-binding cassette sub-family A member 12"/>
    <property type="match status" value="1"/>
</dbReference>
<dbReference type="InterPro" id="IPR026082">
    <property type="entry name" value="ABCA"/>
</dbReference>
<dbReference type="Proteomes" id="UP000694867">
    <property type="component" value="Unplaced"/>
</dbReference>
<dbReference type="CDD" id="cd03263">
    <property type="entry name" value="ABC_subfamily_A"/>
    <property type="match status" value="2"/>
</dbReference>
<evidence type="ECO:0000256" key="7">
    <source>
        <dbReference type="ARBA" id="ARBA00022989"/>
    </source>
</evidence>
<dbReference type="SMART" id="SM00382">
    <property type="entry name" value="AAA"/>
    <property type="match status" value="2"/>
</dbReference>
<dbReference type="SUPFAM" id="SSF52540">
    <property type="entry name" value="P-loop containing nucleoside triphosphate hydrolases"/>
    <property type="match status" value="2"/>
</dbReference>
<evidence type="ECO:0000256" key="5">
    <source>
        <dbReference type="ARBA" id="ARBA00022741"/>
    </source>
</evidence>
<gene>
    <name evidence="12" type="primary">LOC100907717</name>
</gene>
<keyword evidence="7 9" id="KW-1133">Transmembrane helix</keyword>
<dbReference type="GO" id="GO:0140359">
    <property type="term" value="F:ABC-type transporter activity"/>
    <property type="evidence" value="ECO:0007669"/>
    <property type="project" value="InterPro"/>
</dbReference>
<dbReference type="GO" id="GO:0016020">
    <property type="term" value="C:membrane"/>
    <property type="evidence" value="ECO:0007669"/>
    <property type="project" value="UniProtKB-SubCell"/>
</dbReference>
<dbReference type="InterPro" id="IPR003439">
    <property type="entry name" value="ABC_transporter-like_ATP-bd"/>
</dbReference>
<keyword evidence="5" id="KW-0547">Nucleotide-binding</keyword>